<name>A0A317PY89_9ENTR</name>
<feature type="signal peptide" evidence="2">
    <location>
        <begin position="1"/>
        <end position="22"/>
    </location>
</feature>
<dbReference type="InterPro" id="IPR047775">
    <property type="entry name" value="Stress_YhcN-like"/>
</dbReference>
<dbReference type="RefSeq" id="WP_036104984.1">
    <property type="nucleotide sequence ID" value="NZ_QGTS01000011.1"/>
</dbReference>
<dbReference type="InterPro" id="IPR025543">
    <property type="entry name" value="Dodecin-like"/>
</dbReference>
<dbReference type="PANTHER" id="PTHR34156:SF5">
    <property type="entry name" value="OUTER MEMBRANE PROTEIN"/>
    <property type="match status" value="1"/>
</dbReference>
<organism evidence="4 5">
    <name type="scientific">Mangrovibacter plantisponsor</name>
    <dbReference type="NCBI Taxonomy" id="451513"/>
    <lineage>
        <taxon>Bacteria</taxon>
        <taxon>Pseudomonadati</taxon>
        <taxon>Pseudomonadota</taxon>
        <taxon>Gammaproteobacteria</taxon>
        <taxon>Enterobacterales</taxon>
        <taxon>Enterobacteriaceae</taxon>
        <taxon>Mangrovibacter</taxon>
    </lineage>
</organism>
<protein>
    <submittedName>
        <fullName evidence="4">Uncharacterized protein DUF1471</fullName>
    </submittedName>
</protein>
<proteinExistence type="predicted"/>
<evidence type="ECO:0000313" key="4">
    <source>
        <dbReference type="EMBL" id="PWW06071.1"/>
    </source>
</evidence>
<dbReference type="Gene3D" id="3.30.1660.10">
    <property type="entry name" value="Flavin-binding protein dodecin"/>
    <property type="match status" value="1"/>
</dbReference>
<evidence type="ECO:0000259" key="3">
    <source>
        <dbReference type="Pfam" id="PF07338"/>
    </source>
</evidence>
<dbReference type="OrthoDB" id="6540189at2"/>
<comment type="caution">
    <text evidence="4">The sequence shown here is derived from an EMBL/GenBank/DDBJ whole genome shotgun (WGS) entry which is preliminary data.</text>
</comment>
<feature type="chain" id="PRO_5016238146" evidence="2">
    <location>
        <begin position="23"/>
        <end position="87"/>
    </location>
</feature>
<dbReference type="SUPFAM" id="SSF159871">
    <property type="entry name" value="YdgH-like"/>
    <property type="match status" value="1"/>
</dbReference>
<evidence type="ECO:0000313" key="5">
    <source>
        <dbReference type="Proteomes" id="UP000246744"/>
    </source>
</evidence>
<gene>
    <name evidence="4" type="ORF">DES37_111147</name>
</gene>
<dbReference type="InterPro" id="IPR036275">
    <property type="entry name" value="YdgH-like_sf"/>
</dbReference>
<keyword evidence="1 2" id="KW-0732">Signal</keyword>
<evidence type="ECO:0000256" key="2">
    <source>
        <dbReference type="SAM" id="SignalP"/>
    </source>
</evidence>
<dbReference type="PANTHER" id="PTHR34156">
    <property type="entry name" value="OUTER MEMBRANE PROTEIN-RELATED-RELATED"/>
    <property type="match status" value="1"/>
</dbReference>
<dbReference type="Proteomes" id="UP000246744">
    <property type="component" value="Unassembled WGS sequence"/>
</dbReference>
<dbReference type="InterPro" id="IPR010854">
    <property type="entry name" value="YdgH/BhsA/McbA-like_dom"/>
</dbReference>
<sequence length="87" mass="9370">MNMTKTLTTASLLSMLSFGAFAATQINDEQAESRQPIGTISVDGVASSPMDMNQMLNKKATEQGASAYHIIEARSGDSWHATAELYK</sequence>
<dbReference type="Pfam" id="PF07338">
    <property type="entry name" value="YdgH_BhsA-like"/>
    <property type="match status" value="1"/>
</dbReference>
<reference evidence="4 5" key="1">
    <citation type="submission" date="2018-05" db="EMBL/GenBank/DDBJ databases">
        <title>Genomic Encyclopedia of Type Strains, Phase IV (KMG-IV): sequencing the most valuable type-strain genomes for metagenomic binning, comparative biology and taxonomic classification.</title>
        <authorList>
            <person name="Goeker M."/>
        </authorList>
    </citation>
    <scope>NUCLEOTIDE SEQUENCE [LARGE SCALE GENOMIC DNA]</scope>
    <source>
        <strain evidence="4 5">DSM 19579</strain>
    </source>
</reference>
<dbReference type="NCBIfam" id="NF033776">
    <property type="entry name" value="stress_YhcN"/>
    <property type="match status" value="1"/>
</dbReference>
<dbReference type="InterPro" id="IPR051096">
    <property type="entry name" value="BhsA/McbA_stress_biofilm_assoc"/>
</dbReference>
<accession>A0A317PY89</accession>
<dbReference type="EMBL" id="QGTS01000011">
    <property type="protein sequence ID" value="PWW06071.1"/>
    <property type="molecule type" value="Genomic_DNA"/>
</dbReference>
<feature type="domain" description="YdgH/BhsA/McbA-like" evidence="3">
    <location>
        <begin position="35"/>
        <end position="87"/>
    </location>
</feature>
<keyword evidence="5" id="KW-1185">Reference proteome</keyword>
<evidence type="ECO:0000256" key="1">
    <source>
        <dbReference type="ARBA" id="ARBA00022729"/>
    </source>
</evidence>
<dbReference type="AlphaFoldDB" id="A0A317PY89"/>